<dbReference type="EMBL" id="DAAWYJ010000013">
    <property type="protein sequence ID" value="HAG0015866.1"/>
    <property type="molecule type" value="Genomic_DNA"/>
</dbReference>
<organism evidence="1">
    <name type="scientific">Salmonella enterica</name>
    <name type="common">Salmonella choleraesuis</name>
    <dbReference type="NCBI Taxonomy" id="28901"/>
    <lineage>
        <taxon>Bacteria</taxon>
        <taxon>Pseudomonadati</taxon>
        <taxon>Pseudomonadota</taxon>
        <taxon>Gammaproteobacteria</taxon>
        <taxon>Enterobacterales</taxon>
        <taxon>Enterobacteriaceae</taxon>
        <taxon>Salmonella</taxon>
    </lineage>
</organism>
<dbReference type="AlphaFoldDB" id="A0A756I0C4"/>
<gene>
    <name evidence="1" type="ORF">G8O67_003170</name>
</gene>
<proteinExistence type="predicted"/>
<comment type="caution">
    <text evidence="1">The sequence shown here is derived from an EMBL/GenBank/DDBJ whole genome shotgun (WGS) entry which is preliminary data.</text>
</comment>
<sequence>MNLTYTALIALLRAGSIRPVADAPALNDAASTQFSVRLRPESRIFFDDCAGRMGISRAALFSMLADGMRDDTADRAVSLYERFCLLMDAHGLDVGTGPVTESMGLSYQRAVRSRTHPGRLC</sequence>
<accession>A0A756I0C4</accession>
<reference evidence="1" key="1">
    <citation type="journal article" date="2018" name="Genome Biol.">
        <title>SKESA: strategic k-mer extension for scrupulous assemblies.</title>
        <authorList>
            <person name="Souvorov A."/>
            <person name="Agarwala R."/>
            <person name="Lipman D.J."/>
        </authorList>
    </citation>
    <scope>NUCLEOTIDE SEQUENCE</scope>
    <source>
        <strain evidence="1">MA.CK_00/00002125</strain>
    </source>
</reference>
<protein>
    <submittedName>
        <fullName evidence="1">Uncharacterized protein</fullName>
    </submittedName>
</protein>
<reference evidence="1" key="2">
    <citation type="submission" date="2020-02" db="EMBL/GenBank/DDBJ databases">
        <authorList>
            <consortium name="NCBI Pathogen Detection Project"/>
        </authorList>
    </citation>
    <scope>NUCLEOTIDE SEQUENCE</scope>
    <source>
        <strain evidence="1">MA.CK_00/00002125</strain>
    </source>
</reference>
<evidence type="ECO:0000313" key="1">
    <source>
        <dbReference type="EMBL" id="HAG0015866.1"/>
    </source>
</evidence>
<name>A0A756I0C4_SALER</name>